<dbReference type="Proteomes" id="UP001430149">
    <property type="component" value="Unassembled WGS sequence"/>
</dbReference>
<feature type="binding site" evidence="7">
    <location>
        <position position="81"/>
    </location>
    <ligand>
        <name>4-imidazolone-5-propanoate</name>
        <dbReference type="ChEBI" id="CHEBI:77893"/>
    </ligand>
</feature>
<dbReference type="Pfam" id="PF01979">
    <property type="entry name" value="Amidohydro_1"/>
    <property type="match status" value="1"/>
</dbReference>
<dbReference type="EC" id="3.5.2.7" evidence="1 7"/>
<feature type="domain" description="Amidohydrolase-related" evidence="8">
    <location>
        <begin position="63"/>
        <end position="402"/>
    </location>
</feature>
<dbReference type="GO" id="GO:0050480">
    <property type="term" value="F:imidazolonepropionase activity"/>
    <property type="evidence" value="ECO:0007669"/>
    <property type="project" value="UniProtKB-EC"/>
</dbReference>
<proteinExistence type="inferred from homology"/>
<dbReference type="SUPFAM" id="SSF51338">
    <property type="entry name" value="Composite domain of metallo-dependent hydrolases"/>
    <property type="match status" value="1"/>
</dbReference>
<comment type="catalytic activity">
    <reaction evidence="7">
        <text>4-imidazolone-5-propanoate + H2O = N-formimidoyl-L-glutamate</text>
        <dbReference type="Rhea" id="RHEA:23660"/>
        <dbReference type="ChEBI" id="CHEBI:15377"/>
        <dbReference type="ChEBI" id="CHEBI:58928"/>
        <dbReference type="ChEBI" id="CHEBI:77893"/>
        <dbReference type="EC" id="3.5.2.7"/>
    </reaction>
</comment>
<feature type="binding site" evidence="7">
    <location>
        <position position="242"/>
    </location>
    <ligand>
        <name>Fe(3+)</name>
        <dbReference type="ChEBI" id="CHEBI:29034"/>
    </ligand>
</feature>
<reference evidence="9" key="1">
    <citation type="submission" date="2020-10" db="EMBL/GenBank/DDBJ databases">
        <title>Phylogeny of dyella-like bacteria.</title>
        <authorList>
            <person name="Fu J."/>
        </authorList>
    </citation>
    <scope>NUCLEOTIDE SEQUENCE</scope>
    <source>
        <strain evidence="9">DHOC52</strain>
    </source>
</reference>
<keyword evidence="10" id="KW-1185">Reference proteome</keyword>
<evidence type="ECO:0000256" key="3">
    <source>
        <dbReference type="ARBA" id="ARBA00022801"/>
    </source>
</evidence>
<feature type="binding site" evidence="7">
    <location>
        <position position="72"/>
    </location>
    <ligand>
        <name>Zn(2+)</name>
        <dbReference type="ChEBI" id="CHEBI:29105"/>
    </ligand>
</feature>
<gene>
    <name evidence="7" type="primary">hutI</name>
    <name evidence="9" type="ORF">ISP19_20065</name>
</gene>
<dbReference type="CDD" id="cd01296">
    <property type="entry name" value="Imidazolone-5PH"/>
    <property type="match status" value="1"/>
</dbReference>
<keyword evidence="4 7" id="KW-0369">Histidine metabolism</keyword>
<evidence type="ECO:0000256" key="6">
    <source>
        <dbReference type="ARBA" id="ARBA00023004"/>
    </source>
</evidence>
<evidence type="ECO:0000313" key="9">
    <source>
        <dbReference type="EMBL" id="MBM7127676.1"/>
    </source>
</evidence>
<feature type="binding site" evidence="7">
    <location>
        <position position="317"/>
    </location>
    <ligand>
        <name>Zn(2+)</name>
        <dbReference type="ChEBI" id="CHEBI:29105"/>
    </ligand>
</feature>
<feature type="binding site" evidence="7">
    <location>
        <position position="322"/>
    </location>
    <ligand>
        <name>4-imidazolone-5-propanoate</name>
        <dbReference type="ChEBI" id="CHEBI:77893"/>
    </ligand>
</feature>
<feature type="binding site" evidence="7">
    <location>
        <position position="177"/>
    </location>
    <ligand>
        <name>4-imidazolone-5-propanoate</name>
        <dbReference type="ChEBI" id="CHEBI:77893"/>
    </ligand>
</feature>
<dbReference type="InterPro" id="IPR005920">
    <property type="entry name" value="HutI"/>
</dbReference>
<dbReference type="InterPro" id="IPR006680">
    <property type="entry name" value="Amidohydro-rel"/>
</dbReference>
<dbReference type="SUPFAM" id="SSF51556">
    <property type="entry name" value="Metallo-dependent hydrolases"/>
    <property type="match status" value="1"/>
</dbReference>
<dbReference type="PANTHER" id="PTHR42752:SF1">
    <property type="entry name" value="IMIDAZOLONEPROPIONASE-RELATED"/>
    <property type="match status" value="1"/>
</dbReference>
<evidence type="ECO:0000259" key="8">
    <source>
        <dbReference type="Pfam" id="PF01979"/>
    </source>
</evidence>
<feature type="binding site" evidence="7">
    <location>
        <position position="144"/>
    </location>
    <ligand>
        <name>4-imidazolone-5-propanoate</name>
        <dbReference type="ChEBI" id="CHEBI:77893"/>
    </ligand>
</feature>
<dbReference type="InterPro" id="IPR032466">
    <property type="entry name" value="Metal_Hydrolase"/>
</dbReference>
<comment type="pathway">
    <text evidence="7">Amino-acid degradation; L-histidine degradation into L-glutamate; N-formimidoyl-L-glutamate from L-histidine: step 3/3.</text>
</comment>
<feature type="binding site" evidence="7">
    <location>
        <position position="319"/>
    </location>
    <ligand>
        <name>N-formimidoyl-L-glutamate</name>
        <dbReference type="ChEBI" id="CHEBI:58928"/>
    </ligand>
</feature>
<evidence type="ECO:0000256" key="2">
    <source>
        <dbReference type="ARBA" id="ARBA00022723"/>
    </source>
</evidence>
<evidence type="ECO:0000256" key="1">
    <source>
        <dbReference type="ARBA" id="ARBA00012864"/>
    </source>
</evidence>
<comment type="caution">
    <text evidence="9">The sequence shown here is derived from an EMBL/GenBank/DDBJ whole genome shotgun (WGS) entry which is preliminary data.</text>
</comment>
<dbReference type="EMBL" id="JADIKE010000039">
    <property type="protein sequence ID" value="MBM7127676.1"/>
    <property type="molecule type" value="Genomic_DNA"/>
</dbReference>
<feature type="binding site" evidence="7">
    <location>
        <position position="74"/>
    </location>
    <ligand>
        <name>Fe(3+)</name>
        <dbReference type="ChEBI" id="CHEBI:29034"/>
    </ligand>
</feature>
<evidence type="ECO:0000256" key="4">
    <source>
        <dbReference type="ARBA" id="ARBA00022808"/>
    </source>
</evidence>
<dbReference type="Gene3D" id="2.30.40.10">
    <property type="entry name" value="Urease, subunit C, domain 1"/>
    <property type="match status" value="1"/>
</dbReference>
<dbReference type="PANTHER" id="PTHR42752">
    <property type="entry name" value="IMIDAZOLONEPROPIONASE"/>
    <property type="match status" value="1"/>
</dbReference>
<sequence>MNWDLLLTNASLATFVGEASHGLITDAAIACQDGQIAWIGSMRDLPAASAASAREVHDLDGALVTPGLIDCHTHLVFGGDRAQEFDLRLNGASYEDIARAGGGIVSTVRATRHASEDELLAQSLPRARALLADGVTTLEIKSGYGLELEAERRMLRVARRIGETLGVHVQTSFLGLHALPPEYKDHRKDYVDLVCNELLPALADEGLVDAVDAFCEGIGFSRAETQRVFEHAQQLGLRVKLHAEQLSDLDGAALVATFDGLSADHLEYLSDSGIQAMARAGTVAVLLPGAFYALRETKLPPVDALRSHGVPIAIATDCNPGTSPLLSLRLAANMACTLFRLTPEEALRAVTVNAARALGLSDRGTLAVGKRADLVAWNARQPAELCYWIGGGLVRHVWLGGVSV</sequence>
<dbReference type="RefSeq" id="WP_204684186.1">
    <property type="nucleotide sequence ID" value="NZ_BSNR01000014.1"/>
</dbReference>
<feature type="binding site" evidence="7">
    <location>
        <position position="245"/>
    </location>
    <ligand>
        <name>4-imidazolone-5-propanoate</name>
        <dbReference type="ChEBI" id="CHEBI:77893"/>
    </ligand>
</feature>
<feature type="binding site" evidence="7">
    <location>
        <position position="317"/>
    </location>
    <ligand>
        <name>Fe(3+)</name>
        <dbReference type="ChEBI" id="CHEBI:29034"/>
    </ligand>
</feature>
<feature type="binding site" evidence="7">
    <location>
        <position position="72"/>
    </location>
    <ligand>
        <name>Fe(3+)</name>
        <dbReference type="ChEBI" id="CHEBI:29034"/>
    </ligand>
</feature>
<organism evidence="9 10">
    <name type="scientific">Dyella flava</name>
    <dbReference type="NCBI Taxonomy" id="1920170"/>
    <lineage>
        <taxon>Bacteria</taxon>
        <taxon>Pseudomonadati</taxon>
        <taxon>Pseudomonadota</taxon>
        <taxon>Gammaproteobacteria</taxon>
        <taxon>Lysobacterales</taxon>
        <taxon>Rhodanobacteraceae</taxon>
        <taxon>Dyella</taxon>
    </lineage>
</organism>
<evidence type="ECO:0000256" key="7">
    <source>
        <dbReference type="HAMAP-Rule" id="MF_00372"/>
    </source>
</evidence>
<comment type="function">
    <text evidence="7">Catalyzes the hydrolytic cleavage of the carbon-nitrogen bond in imidazolone-5-propanoate to yield N-formimidoyl-L-glutamate. It is the third step in the universal histidine degradation pathway.</text>
</comment>
<dbReference type="InterPro" id="IPR011059">
    <property type="entry name" value="Metal-dep_hydrolase_composite"/>
</dbReference>
<accession>A0ABS2K956</accession>
<keyword evidence="6 7" id="KW-0408">Iron</keyword>
<dbReference type="HAMAP" id="MF_00372">
    <property type="entry name" value="HutI"/>
    <property type="match status" value="1"/>
</dbReference>
<dbReference type="NCBIfam" id="TIGR01224">
    <property type="entry name" value="hutI"/>
    <property type="match status" value="1"/>
</dbReference>
<dbReference type="Gene3D" id="3.20.20.140">
    <property type="entry name" value="Metal-dependent hydrolases"/>
    <property type="match status" value="1"/>
</dbReference>
<feature type="binding site" evidence="7">
    <location>
        <position position="144"/>
    </location>
    <ligand>
        <name>N-formimidoyl-L-glutamate</name>
        <dbReference type="ChEBI" id="CHEBI:58928"/>
    </ligand>
</feature>
<keyword evidence="3 7" id="KW-0378">Hydrolase</keyword>
<name>A0ABS2K956_9GAMM</name>
<feature type="binding site" evidence="7">
    <location>
        <position position="74"/>
    </location>
    <ligand>
        <name>Zn(2+)</name>
        <dbReference type="ChEBI" id="CHEBI:29105"/>
    </ligand>
</feature>
<comment type="subcellular location">
    <subcellularLocation>
        <location evidence="7">Cytoplasm</location>
    </subcellularLocation>
</comment>
<evidence type="ECO:0000256" key="5">
    <source>
        <dbReference type="ARBA" id="ARBA00022833"/>
    </source>
</evidence>
<feature type="binding site" evidence="7">
    <location>
        <position position="321"/>
    </location>
    <ligand>
        <name>N-formimidoyl-L-glutamate</name>
        <dbReference type="ChEBI" id="CHEBI:58928"/>
    </ligand>
</feature>
<comment type="similarity">
    <text evidence="7">Belongs to the metallo-dependent hydrolases superfamily. HutI family.</text>
</comment>
<comment type="cofactor">
    <cofactor evidence="7">
        <name>Zn(2+)</name>
        <dbReference type="ChEBI" id="CHEBI:29105"/>
    </cofactor>
    <cofactor evidence="7">
        <name>Fe(3+)</name>
        <dbReference type="ChEBI" id="CHEBI:29034"/>
    </cofactor>
    <text evidence="7">Binds 1 zinc or iron ion per subunit.</text>
</comment>
<keyword evidence="2 7" id="KW-0479">Metal-binding</keyword>
<feature type="binding site" evidence="7">
    <location>
        <position position="242"/>
    </location>
    <ligand>
        <name>Zn(2+)</name>
        <dbReference type="ChEBI" id="CHEBI:29105"/>
    </ligand>
</feature>
<evidence type="ECO:0000313" key="10">
    <source>
        <dbReference type="Proteomes" id="UP001430149"/>
    </source>
</evidence>
<keyword evidence="7" id="KW-0963">Cytoplasm</keyword>
<protein>
    <recommendedName>
        <fullName evidence="1 7">Imidazolonepropionase</fullName>
        <ecNumber evidence="1 7">3.5.2.7</ecNumber>
    </recommendedName>
    <alternativeName>
        <fullName evidence="7">Imidazolone-5-propionate hydrolase</fullName>
    </alternativeName>
</protein>
<keyword evidence="5 7" id="KW-0862">Zinc</keyword>